<sequence>MIKKLLDEAIGELDELINLTIQDIANIKEAKHSSVDESVKKKNALVRAFEDTKRALDKELLKVSKESGTTTLASVLDDEVKSKLVLMRSKLENLHKVNKEYARHVVAVKEFFDSLNEKIFGTKASEYGQDGNSIDNNFYKSRV</sequence>
<dbReference type="GeneID" id="28662717"/>
<evidence type="ECO:0000313" key="6">
    <source>
        <dbReference type="Proteomes" id="UP000192671"/>
    </source>
</evidence>
<reference evidence="4" key="6">
    <citation type="submission" date="2020-02" db="EMBL/GenBank/DDBJ databases">
        <title>Analysis of Completed Campylobacter concisus Genomes Identified Genomospecies Features, Novel plasmids and Their Association with Severe Ulcerative Colitis.</title>
        <authorList>
            <person name="Zhang L."/>
        </authorList>
    </citation>
    <scope>NUCLEOTIDE SEQUENCE</scope>
    <source>
        <strain evidence="4">P10CDO-S2</strain>
    </source>
</reference>
<accession>A0A0M4SHK0</accession>
<evidence type="ECO:0000313" key="5">
    <source>
        <dbReference type="Proteomes" id="UP000066049"/>
    </source>
</evidence>
<dbReference type="AlphaFoldDB" id="A0A0M4SHK0"/>
<evidence type="ECO:0000313" key="7">
    <source>
        <dbReference type="Proteomes" id="UP000195967"/>
    </source>
</evidence>
<organism evidence="1 5">
    <name type="scientific">Campylobacter concisus</name>
    <dbReference type="NCBI Taxonomy" id="199"/>
    <lineage>
        <taxon>Bacteria</taxon>
        <taxon>Pseudomonadati</taxon>
        <taxon>Campylobacterota</taxon>
        <taxon>Epsilonproteobacteria</taxon>
        <taxon>Campylobacterales</taxon>
        <taxon>Campylobacteraceae</taxon>
        <taxon>Campylobacter</taxon>
    </lineage>
</organism>
<dbReference type="EMBL" id="CP049274">
    <property type="protein sequence ID" value="QPH84569.1"/>
    <property type="molecule type" value="Genomic_DNA"/>
</dbReference>
<evidence type="ECO:0000313" key="8">
    <source>
        <dbReference type="Proteomes" id="UP000594630"/>
    </source>
</evidence>
<reference evidence="2 6" key="3">
    <citation type="journal article" date="2017" name="Gene Rep">
        <title>The ribosomal RNA operon (rrn) of Campylobacter concisus supports molecular typing to genomospecies level.</title>
        <authorList>
            <person name="Huq M."/>
            <person name="Van T.T.H."/>
            <person name="Gurtler V."/>
            <person name="Elshagmani E."/>
            <person name="Allemailem K.S."/>
            <person name="Smooker P.M."/>
            <person name="Istivan T.S."/>
        </authorList>
    </citation>
    <scope>NUCLEOTIDE SEQUENCE [LARGE SCALE GENOMIC DNA]</scope>
    <source>
        <strain evidence="2 6">RCH 26</strain>
    </source>
</reference>
<dbReference type="Pfam" id="PF05130">
    <property type="entry name" value="FlgN"/>
    <property type="match status" value="1"/>
</dbReference>
<dbReference type="Proteomes" id="UP000195967">
    <property type="component" value="Unassembled WGS sequence"/>
</dbReference>
<dbReference type="GO" id="GO:0044780">
    <property type="term" value="P:bacterial-type flagellum assembly"/>
    <property type="evidence" value="ECO:0007669"/>
    <property type="project" value="InterPro"/>
</dbReference>
<dbReference type="Proteomes" id="UP000192671">
    <property type="component" value="Unassembled WGS sequence"/>
</dbReference>
<reference evidence="4 8" key="5">
    <citation type="journal article" date="2018" name="Emerg. Microbes Infect.">
        <title>Genomic analysis of oral Campylobacter concisus strains identified a potential bacterial molecular marker associated with active Crohn's disease.</title>
        <authorList>
            <person name="Liu F."/>
            <person name="Ma R."/>
            <person name="Tay C.Y.A."/>
            <person name="Octavia S."/>
            <person name="Lan R."/>
            <person name="Chung H.K.L."/>
            <person name="Riordan S.M."/>
            <person name="Grimm M.C."/>
            <person name="Leong R.W."/>
            <person name="Tanaka M.M."/>
            <person name="Connor S."/>
            <person name="Zhang L."/>
        </authorList>
    </citation>
    <scope>NUCLEOTIDE SEQUENCE [LARGE SCALE GENOMIC DNA]</scope>
    <source>
        <strain evidence="4 8">P10CDO-S2</strain>
    </source>
</reference>
<reference evidence="5" key="1">
    <citation type="submission" date="2015-08" db="EMBL/GenBank/DDBJ databases">
        <title>Comparative genomics of the Campylobacter concisus group.</title>
        <authorList>
            <person name="Miller W.G."/>
            <person name="Yee E."/>
            <person name="Chapman M.H."/>
            <person name="Huynh S."/>
            <person name="Bono J.L."/>
            <person name="On S.L.W."/>
            <person name="St Leger J."/>
            <person name="Foster G."/>
            <person name="Parker C.T."/>
        </authorList>
    </citation>
    <scope>NUCLEOTIDE SEQUENCE [LARGE SCALE GENOMIC DNA]</scope>
    <source>
        <strain evidence="5">ATCC 33237</strain>
    </source>
</reference>
<dbReference type="KEGG" id="ccoc:CCON33237_1040"/>
<dbReference type="Proteomes" id="UP000594630">
    <property type="component" value="Chromosome"/>
</dbReference>
<evidence type="ECO:0000313" key="4">
    <source>
        <dbReference type="EMBL" id="QPH84569.1"/>
    </source>
</evidence>
<keyword evidence="1" id="KW-0969">Cilium</keyword>
<dbReference type="InterPro" id="IPR007809">
    <property type="entry name" value="FlgN-like"/>
</dbReference>
<dbReference type="EMBL" id="CP012541">
    <property type="protein sequence ID" value="ALF47715.1"/>
    <property type="molecule type" value="Genomic_DNA"/>
</dbReference>
<keyword evidence="1" id="KW-0966">Cell projection</keyword>
<evidence type="ECO:0000313" key="1">
    <source>
        <dbReference type="EMBL" id="ALF47715.1"/>
    </source>
</evidence>
<proteinExistence type="predicted"/>
<keyword evidence="1" id="KW-0282">Flagellum</keyword>
<dbReference type="RefSeq" id="WP_021091397.1">
    <property type="nucleotide sequence ID" value="NZ_CABMKQ010000043.1"/>
</dbReference>
<dbReference type="EMBL" id="LVWL01000019">
    <property type="protein sequence ID" value="ORI07955.1"/>
    <property type="molecule type" value="Genomic_DNA"/>
</dbReference>
<gene>
    <name evidence="1" type="primary">flgN</name>
    <name evidence="2" type="ORF">A3835_05655</name>
    <name evidence="3" type="ORF">B9N62_04520</name>
    <name evidence="1" type="ORF">CCON33237_1040</name>
    <name evidence="4" type="ORF">CVT06_05480</name>
</gene>
<dbReference type="PATRIC" id="fig|199.248.peg.1078"/>
<reference evidence="1" key="2">
    <citation type="submission" date="2016-07" db="EMBL/GenBank/DDBJ databases">
        <title>Comparative genomics of the Campylobacter concisus group.</title>
        <authorList>
            <person name="Miller W.G."/>
            <person name="Yee E."/>
            <person name="Chapman M.H."/>
            <person name="Huynh S."/>
            <person name="Bono J.L."/>
            <person name="On S.L.W."/>
            <person name="StLeger J."/>
            <person name="Foster G."/>
            <person name="Parker C.T."/>
        </authorList>
    </citation>
    <scope>NUCLEOTIDE SEQUENCE</scope>
    <source>
        <strain evidence="1">ATCC 33237</strain>
    </source>
</reference>
<protein>
    <submittedName>
        <fullName evidence="1">Flagellar biosynthesis protein FlgN</fullName>
    </submittedName>
    <submittedName>
        <fullName evidence="3">Flagellar protein FlgN</fullName>
    </submittedName>
</protein>
<evidence type="ECO:0000313" key="3">
    <source>
        <dbReference type="EMBL" id="OUT11706.1"/>
    </source>
</evidence>
<name>A0A0M4SHK0_9BACT</name>
<dbReference type="EMBL" id="NDYO01000005">
    <property type="protein sequence ID" value="OUT11706.1"/>
    <property type="molecule type" value="Genomic_DNA"/>
</dbReference>
<dbReference type="Proteomes" id="UP000066049">
    <property type="component" value="Chromosome"/>
</dbReference>
<reference evidence="3 7" key="4">
    <citation type="submission" date="2017-04" db="EMBL/GenBank/DDBJ databases">
        <title>Complete genome of Campylobacter concisus ATCC 33237T and draft genomes for an additional eight well characterized C. concisus strains.</title>
        <authorList>
            <person name="Cornelius A.J."/>
            <person name="Miller W.G."/>
            <person name="Lastovica A.J."/>
            <person name="On S.L."/>
            <person name="French N.P."/>
            <person name="Vandenberg O."/>
            <person name="Biggs P.J."/>
        </authorList>
    </citation>
    <scope>NUCLEOTIDE SEQUENCE [LARGE SCALE GENOMIC DNA]</scope>
    <source>
        <strain evidence="3 7">Lasto28.99</strain>
    </source>
</reference>
<evidence type="ECO:0000313" key="2">
    <source>
        <dbReference type="EMBL" id="ORI07955.1"/>
    </source>
</evidence>